<keyword evidence="8" id="KW-0249">Electron transport</keyword>
<keyword evidence="11 12" id="KW-0472">Membrane</keyword>
<dbReference type="AlphaFoldDB" id="A0A1H8A2Z0"/>
<dbReference type="GO" id="GO:0005886">
    <property type="term" value="C:plasma membrane"/>
    <property type="evidence" value="ECO:0007669"/>
    <property type="project" value="UniProtKB-SubCell"/>
</dbReference>
<dbReference type="InterPro" id="IPR038266">
    <property type="entry name" value="NapC/NirT_cytc_sf"/>
</dbReference>
<evidence type="ECO:0000259" key="13">
    <source>
        <dbReference type="Pfam" id="PF03264"/>
    </source>
</evidence>
<dbReference type="STRING" id="930146.SAMN05192533_104223"/>
<dbReference type="EMBL" id="FOBW01000004">
    <property type="protein sequence ID" value="SEM65080.1"/>
    <property type="molecule type" value="Genomic_DNA"/>
</dbReference>
<keyword evidence="3" id="KW-0813">Transport</keyword>
<evidence type="ECO:0000256" key="7">
    <source>
        <dbReference type="ARBA" id="ARBA00022723"/>
    </source>
</evidence>
<evidence type="ECO:0000256" key="1">
    <source>
        <dbReference type="ARBA" id="ARBA00004236"/>
    </source>
</evidence>
<dbReference type="SUPFAM" id="SSF48695">
    <property type="entry name" value="Multiheme cytochromes"/>
    <property type="match status" value="1"/>
</dbReference>
<accession>A0A1H8A2Z0</accession>
<dbReference type="GO" id="GO:0046872">
    <property type="term" value="F:metal ion binding"/>
    <property type="evidence" value="ECO:0007669"/>
    <property type="project" value="UniProtKB-KW"/>
</dbReference>
<dbReference type="Gene3D" id="1.10.1130.10">
    <property type="entry name" value="Flavocytochrome C3, Chain A"/>
    <property type="match status" value="2"/>
</dbReference>
<dbReference type="InterPro" id="IPR051174">
    <property type="entry name" value="Cytochrome_c-type_ET"/>
</dbReference>
<evidence type="ECO:0000256" key="10">
    <source>
        <dbReference type="ARBA" id="ARBA00023004"/>
    </source>
</evidence>
<comment type="subcellular location">
    <subcellularLocation>
        <location evidence="1">Cell membrane</location>
    </subcellularLocation>
</comment>
<protein>
    <submittedName>
        <fullName evidence="14">Tetraheme cytochrome c subunit of nitrate or TMAO reductase</fullName>
    </submittedName>
</protein>
<dbReference type="RefSeq" id="WP_244532528.1">
    <property type="nucleotide sequence ID" value="NZ_FOBW01000004.1"/>
</dbReference>
<dbReference type="InterPro" id="IPR005126">
    <property type="entry name" value="NapC/NirT_cyt_c_N"/>
</dbReference>
<evidence type="ECO:0000256" key="3">
    <source>
        <dbReference type="ARBA" id="ARBA00022448"/>
    </source>
</evidence>
<evidence type="ECO:0000256" key="5">
    <source>
        <dbReference type="ARBA" id="ARBA00022617"/>
    </source>
</evidence>
<dbReference type="Gene3D" id="1.10.3820.10">
    <property type="entry name" value="Di-heme elbow motif domain"/>
    <property type="match status" value="1"/>
</dbReference>
<keyword evidence="7" id="KW-0479">Metal-binding</keyword>
<name>A0A1H8A2Z0_9BACI</name>
<feature type="transmembrane region" description="Helical" evidence="12">
    <location>
        <begin position="20"/>
        <end position="39"/>
    </location>
</feature>
<evidence type="ECO:0000256" key="6">
    <source>
        <dbReference type="ARBA" id="ARBA00022692"/>
    </source>
</evidence>
<dbReference type="Pfam" id="PF03264">
    <property type="entry name" value="Cytochrom_NNT"/>
    <property type="match status" value="1"/>
</dbReference>
<dbReference type="InterPro" id="IPR036280">
    <property type="entry name" value="Multihaem_cyt_sf"/>
</dbReference>
<sequence length="393" mass="44508">MEDHTEEKPTPPRFRGKWKIATLTLLFLVIFFSVGFASLQGSSKSEFCASCHEMAPEYFTWKNSAHSEVDCVDCHTEPGVENVAKGKIDTIEQAIKKQMQTYEAPIRMPSEISDASCEKCHNVYNRNFTVSGDLIIPHDKHKEEDVSCMQCHSGIAHGKIAERKMTYKTDYVKWDDKTGASIMSDQKFVKPDMETCIDCHKARKITTECSACHTTGMVPDSHKESSFVKTHGIEAKEDLASCNDCHKDMSTIKLEGYEEASPVAKYLNDVKQQPKNHLNYAKENTFCVDCHEIRPESHNQKFISNHGTLAEQNQESCLACHDIKKTTNTTTTATSNSQVYCSSCHPSTHSQNKKWRERHPIPISPNQKLTETCFTCHVEQKCTSCHQELAKRD</sequence>
<evidence type="ECO:0000256" key="11">
    <source>
        <dbReference type="ARBA" id="ARBA00023136"/>
    </source>
</evidence>
<keyword evidence="4" id="KW-1003">Cell membrane</keyword>
<proteinExistence type="inferred from homology"/>
<evidence type="ECO:0000256" key="8">
    <source>
        <dbReference type="ARBA" id="ARBA00022982"/>
    </source>
</evidence>
<evidence type="ECO:0000256" key="4">
    <source>
        <dbReference type="ARBA" id="ARBA00022475"/>
    </source>
</evidence>
<dbReference type="PANTHER" id="PTHR30333">
    <property type="entry name" value="CYTOCHROME C-TYPE PROTEIN"/>
    <property type="match status" value="1"/>
</dbReference>
<keyword evidence="10" id="KW-0408">Iron</keyword>
<evidence type="ECO:0000256" key="2">
    <source>
        <dbReference type="ARBA" id="ARBA00007395"/>
    </source>
</evidence>
<dbReference type="GO" id="GO:0009061">
    <property type="term" value="P:anaerobic respiration"/>
    <property type="evidence" value="ECO:0007669"/>
    <property type="project" value="TreeGrafter"/>
</dbReference>
<evidence type="ECO:0000256" key="12">
    <source>
        <dbReference type="SAM" id="Phobius"/>
    </source>
</evidence>
<dbReference type="GO" id="GO:0009055">
    <property type="term" value="F:electron transfer activity"/>
    <property type="evidence" value="ECO:0007669"/>
    <property type="project" value="TreeGrafter"/>
</dbReference>
<reference evidence="15" key="1">
    <citation type="submission" date="2016-10" db="EMBL/GenBank/DDBJ databases">
        <authorList>
            <person name="Varghese N."/>
            <person name="Submissions S."/>
        </authorList>
    </citation>
    <scope>NUCLEOTIDE SEQUENCE [LARGE SCALE GENOMIC DNA]</scope>
    <source>
        <strain evidence="15">B48,IBRC-M 10115,DSM 25386,CECT 8001</strain>
    </source>
</reference>
<dbReference type="Proteomes" id="UP000198553">
    <property type="component" value="Unassembled WGS sequence"/>
</dbReference>
<organism evidence="14 15">
    <name type="scientific">Mesobacillus persicus</name>
    <dbReference type="NCBI Taxonomy" id="930146"/>
    <lineage>
        <taxon>Bacteria</taxon>
        <taxon>Bacillati</taxon>
        <taxon>Bacillota</taxon>
        <taxon>Bacilli</taxon>
        <taxon>Bacillales</taxon>
        <taxon>Bacillaceae</taxon>
        <taxon>Mesobacillus</taxon>
    </lineage>
</organism>
<feature type="domain" description="NapC/NirT cytochrome c N-terminal" evidence="13">
    <location>
        <begin position="22"/>
        <end position="158"/>
    </location>
</feature>
<dbReference type="PANTHER" id="PTHR30333:SF1">
    <property type="entry name" value="CYTOCHROME C-TYPE PROTEIN NAPC"/>
    <property type="match status" value="1"/>
</dbReference>
<gene>
    <name evidence="14" type="ORF">SAMN05192533_104223</name>
</gene>
<evidence type="ECO:0000256" key="9">
    <source>
        <dbReference type="ARBA" id="ARBA00022989"/>
    </source>
</evidence>
<keyword evidence="15" id="KW-1185">Reference proteome</keyword>
<keyword evidence="6 12" id="KW-0812">Transmembrane</keyword>
<evidence type="ECO:0000313" key="15">
    <source>
        <dbReference type="Proteomes" id="UP000198553"/>
    </source>
</evidence>
<evidence type="ECO:0000313" key="14">
    <source>
        <dbReference type="EMBL" id="SEM65080.1"/>
    </source>
</evidence>
<keyword evidence="5" id="KW-0349">Heme</keyword>
<comment type="similarity">
    <text evidence="2">Belongs to the NapC/NirT/NrfH family.</text>
</comment>
<keyword evidence="9 12" id="KW-1133">Transmembrane helix</keyword>